<protein>
    <submittedName>
        <fullName evidence="4">CpsD/CapB family tyrosine-protein kinase</fullName>
    </submittedName>
</protein>
<sequence length="279" mass="30885">MVERLKIAIAKARERRGAEAPAKPKQAALQPSPSAFDRVWSGLAELHIDPEILERERIVTRQKSDAAHIAFDMLRTRLAKLALEQGWKRIGITSPSKGCGKTVISANLAFSFARHPENRTLLADLDLRSPRLSSCLGITDRRSIHWLLNGSTPPEQYLQRIGDRFALALNTQRVRDASEVIQHANTGKVLSGMIDMLQPDIVIYDLPPLLVGDDAIAFMPNLDAVLLVIASGETKPYEVEECESLIVGETNFLGVLLNKVERGAGSDYYYGYGYGYGKE</sequence>
<name>A0ABQ6LLE9_9RHOB</name>
<dbReference type="Pfam" id="PF01656">
    <property type="entry name" value="CbiA"/>
    <property type="match status" value="1"/>
</dbReference>
<dbReference type="InterPro" id="IPR002586">
    <property type="entry name" value="CobQ/CobB/MinD/ParA_Nub-bd_dom"/>
</dbReference>
<gene>
    <name evidence="4" type="ORF">LNKW23_24740</name>
</gene>
<dbReference type="CDD" id="cd05387">
    <property type="entry name" value="BY-kinase"/>
    <property type="match status" value="1"/>
</dbReference>
<feature type="domain" description="CobQ/CobB/MinD/ParA nucleotide binding" evidence="3">
    <location>
        <begin position="91"/>
        <end position="262"/>
    </location>
</feature>
<keyword evidence="4" id="KW-0808">Transferase</keyword>
<dbReference type="PANTHER" id="PTHR32309:SF31">
    <property type="entry name" value="CAPSULAR EXOPOLYSACCHARIDE FAMILY"/>
    <property type="match status" value="1"/>
</dbReference>
<dbReference type="RefSeq" id="WP_285672055.1">
    <property type="nucleotide sequence ID" value="NZ_BSYI01000017.1"/>
</dbReference>
<dbReference type="GO" id="GO:0016301">
    <property type="term" value="F:kinase activity"/>
    <property type="evidence" value="ECO:0007669"/>
    <property type="project" value="UniProtKB-KW"/>
</dbReference>
<evidence type="ECO:0000256" key="2">
    <source>
        <dbReference type="ARBA" id="ARBA00022840"/>
    </source>
</evidence>
<reference evidence="4 5" key="1">
    <citation type="submission" date="2023-04" db="EMBL/GenBank/DDBJ databases">
        <title>Marinoamorphus aggregata gen. nov., sp. Nov., isolate from tissue of brittle star Ophioplocus japonicus.</title>
        <authorList>
            <person name="Kawano K."/>
            <person name="Sawayama S."/>
            <person name="Nakagawa S."/>
        </authorList>
    </citation>
    <scope>NUCLEOTIDE SEQUENCE [LARGE SCALE GENOMIC DNA]</scope>
    <source>
        <strain evidence="4 5">NKW23</strain>
    </source>
</reference>
<dbReference type="SUPFAM" id="SSF52540">
    <property type="entry name" value="P-loop containing nucleoside triphosphate hydrolases"/>
    <property type="match status" value="1"/>
</dbReference>
<dbReference type="PANTHER" id="PTHR32309">
    <property type="entry name" value="TYROSINE-PROTEIN KINASE"/>
    <property type="match status" value="1"/>
</dbReference>
<dbReference type="InterPro" id="IPR027417">
    <property type="entry name" value="P-loop_NTPase"/>
</dbReference>
<keyword evidence="4" id="KW-0418">Kinase</keyword>
<organism evidence="4 5">
    <name type="scientific">Paralimibaculum aggregatum</name>
    <dbReference type="NCBI Taxonomy" id="3036245"/>
    <lineage>
        <taxon>Bacteria</taxon>
        <taxon>Pseudomonadati</taxon>
        <taxon>Pseudomonadota</taxon>
        <taxon>Alphaproteobacteria</taxon>
        <taxon>Rhodobacterales</taxon>
        <taxon>Paracoccaceae</taxon>
        <taxon>Paralimibaculum</taxon>
    </lineage>
</organism>
<evidence type="ECO:0000313" key="4">
    <source>
        <dbReference type="EMBL" id="GMG83261.1"/>
    </source>
</evidence>
<evidence type="ECO:0000256" key="1">
    <source>
        <dbReference type="ARBA" id="ARBA00022741"/>
    </source>
</evidence>
<dbReference type="Gene3D" id="3.40.50.300">
    <property type="entry name" value="P-loop containing nucleotide triphosphate hydrolases"/>
    <property type="match status" value="1"/>
</dbReference>
<evidence type="ECO:0000313" key="5">
    <source>
        <dbReference type="Proteomes" id="UP001239909"/>
    </source>
</evidence>
<dbReference type="InterPro" id="IPR050445">
    <property type="entry name" value="Bact_polysacc_biosynth/exp"/>
</dbReference>
<proteinExistence type="predicted"/>
<evidence type="ECO:0000259" key="3">
    <source>
        <dbReference type="Pfam" id="PF01656"/>
    </source>
</evidence>
<accession>A0ABQ6LLE9</accession>
<dbReference type="InterPro" id="IPR005702">
    <property type="entry name" value="Wzc-like_C"/>
</dbReference>
<comment type="caution">
    <text evidence="4">The sequence shown here is derived from an EMBL/GenBank/DDBJ whole genome shotgun (WGS) entry which is preliminary data.</text>
</comment>
<keyword evidence="1" id="KW-0547">Nucleotide-binding</keyword>
<dbReference type="EMBL" id="BSYI01000017">
    <property type="protein sequence ID" value="GMG83261.1"/>
    <property type="molecule type" value="Genomic_DNA"/>
</dbReference>
<keyword evidence="2" id="KW-0067">ATP-binding</keyword>
<keyword evidence="5" id="KW-1185">Reference proteome</keyword>
<dbReference type="Proteomes" id="UP001239909">
    <property type="component" value="Unassembled WGS sequence"/>
</dbReference>